<evidence type="ECO:0000259" key="9">
    <source>
        <dbReference type="PROSITE" id="PS50261"/>
    </source>
</evidence>
<feature type="compositionally biased region" description="Basic and acidic residues" evidence="7">
    <location>
        <begin position="209"/>
        <end position="224"/>
    </location>
</feature>
<feature type="region of interest" description="Disordered" evidence="7">
    <location>
        <begin position="456"/>
        <end position="484"/>
    </location>
</feature>
<dbReference type="PANTHER" id="PTHR45930">
    <property type="entry name" value="G-PROTEIN COUPLED RECEPTOR 124-LIKE PROTEIN"/>
    <property type="match status" value="1"/>
</dbReference>
<dbReference type="InterPro" id="IPR017983">
    <property type="entry name" value="GPCR_2_secretin-like_CS"/>
</dbReference>
<feature type="transmembrane region" description="Helical" evidence="8">
    <location>
        <begin position="22"/>
        <end position="44"/>
    </location>
</feature>
<evidence type="ECO:0000313" key="11">
    <source>
        <dbReference type="Proteomes" id="UP000664940"/>
    </source>
</evidence>
<feature type="transmembrane region" description="Helical" evidence="8">
    <location>
        <begin position="283"/>
        <end position="302"/>
    </location>
</feature>
<dbReference type="GO" id="GO:0098978">
    <property type="term" value="C:glutamatergic synapse"/>
    <property type="evidence" value="ECO:0007669"/>
    <property type="project" value="TreeGrafter"/>
</dbReference>
<feature type="transmembrane region" description="Helical" evidence="8">
    <location>
        <begin position="56"/>
        <end position="76"/>
    </location>
</feature>
<gene>
    <name evidence="10" type="ORF">HJG60_000349</name>
</gene>
<sequence length="576" mass="61774">MPQDLKTVLSLPQHPGEFLHPVVYACTAVMLLCLLTSGITYLVHRSAIRISRKGRHTLLNFCLHAALTCAVFAGGINRTAHPVLCQAVGIALHYCTLCAMLWIAATARSIYQQVTKKAPPCPGADRPPYSRQPLLRLYLISGGVPFVICGVTAATNIKNYGPEDEDAAYCWMAWEPSLGAFYGPAAFIALVACVHFLGAHVQLRRHPERRHELRGRAEEQHRLPGPEAAPSPRAPPGRPPASLLQNEHSLEAQLRAAAFTLLLFAATWAFGALAVSQGPFLDLVFSCLYGAFCVTLGLFVLIHHCAKRDDVWHCWWSCRPARRGARPALDANGDALGRAACLQDLPCPGRPRGFGHPAAGHCKMTNLQAAQSHVSCLSPATPCCAQMHCEQLLEDAVHAHGEDPCGHDPCGHDPCGHDPCGHDPRLHGCLRGRTRPHHFGRHHAAEAEQEYAYHIPSSLDGSPRSSGTEDSPPSSLEGPAGTHGLACCAQGDPFPLVSQPEGGRASPTLYGCGPRPGREGARGPAHFEMLRRTQSLPFGGPGPNGVLKGSLGEAGPYGADSTGNIRTGPWRNETTV</sequence>
<accession>A0A834EAM0</accession>
<dbReference type="GO" id="GO:0007166">
    <property type="term" value="P:cell surface receptor signaling pathway"/>
    <property type="evidence" value="ECO:0007669"/>
    <property type="project" value="InterPro"/>
</dbReference>
<evidence type="ECO:0000256" key="1">
    <source>
        <dbReference type="ARBA" id="ARBA00004141"/>
    </source>
</evidence>
<feature type="transmembrane region" description="Helical" evidence="8">
    <location>
        <begin position="135"/>
        <end position="154"/>
    </location>
</feature>
<evidence type="ECO:0000256" key="2">
    <source>
        <dbReference type="ARBA" id="ARBA00007343"/>
    </source>
</evidence>
<reference evidence="10 11" key="1">
    <citation type="journal article" date="2020" name="Nature">
        <title>Six reference-quality genomes reveal evolution of bat adaptations.</title>
        <authorList>
            <person name="Jebb D."/>
            <person name="Huang Z."/>
            <person name="Pippel M."/>
            <person name="Hughes G.M."/>
            <person name="Lavrichenko K."/>
            <person name="Devanna P."/>
            <person name="Winkler S."/>
            <person name="Jermiin L.S."/>
            <person name="Skirmuntt E.C."/>
            <person name="Katzourakis A."/>
            <person name="Burkitt-Gray L."/>
            <person name="Ray D.A."/>
            <person name="Sullivan K.A.M."/>
            <person name="Roscito J.G."/>
            <person name="Kirilenko B.M."/>
            <person name="Davalos L.M."/>
            <person name="Corthals A.P."/>
            <person name="Power M.L."/>
            <person name="Jones G."/>
            <person name="Ransome R.D."/>
            <person name="Dechmann D.K.N."/>
            <person name="Locatelli A.G."/>
            <person name="Puechmaille S.J."/>
            <person name="Fedrigo O."/>
            <person name="Jarvis E.D."/>
            <person name="Hiller M."/>
            <person name="Vernes S.C."/>
            <person name="Myers E.W."/>
            <person name="Teeling E.C."/>
        </authorList>
    </citation>
    <scope>NUCLEOTIDE SEQUENCE [LARGE SCALE GENOMIC DNA]</scope>
    <source>
        <strain evidence="10">Bat1K_MPI-CBG_1</strain>
    </source>
</reference>
<dbReference type="Proteomes" id="UP000664940">
    <property type="component" value="Unassembled WGS sequence"/>
</dbReference>
<dbReference type="EMBL" id="JABVXQ010000005">
    <property type="protein sequence ID" value="KAF6107317.1"/>
    <property type="molecule type" value="Genomic_DNA"/>
</dbReference>
<feature type="region of interest" description="Disordered" evidence="7">
    <location>
        <begin position="534"/>
        <end position="576"/>
    </location>
</feature>
<feature type="transmembrane region" description="Helical" evidence="8">
    <location>
        <begin position="88"/>
        <end position="107"/>
    </location>
</feature>
<dbReference type="AlphaFoldDB" id="A0A834EAM0"/>
<feature type="transmembrane region" description="Helical" evidence="8">
    <location>
        <begin position="181"/>
        <end position="201"/>
    </location>
</feature>
<name>A0A834EAM0_9CHIR</name>
<comment type="subcellular location">
    <subcellularLocation>
        <location evidence="1">Membrane</location>
        <topology evidence="1">Multi-pass membrane protein</topology>
    </subcellularLocation>
</comment>
<feature type="compositionally biased region" description="Pro residues" evidence="7">
    <location>
        <begin position="227"/>
        <end position="239"/>
    </location>
</feature>
<evidence type="ECO:0000256" key="5">
    <source>
        <dbReference type="ARBA" id="ARBA00023136"/>
    </source>
</evidence>
<evidence type="ECO:0000256" key="6">
    <source>
        <dbReference type="ARBA" id="ARBA00023170"/>
    </source>
</evidence>
<evidence type="ECO:0000256" key="4">
    <source>
        <dbReference type="ARBA" id="ARBA00022989"/>
    </source>
</evidence>
<feature type="region of interest" description="Disordered" evidence="7">
    <location>
        <begin position="208"/>
        <end position="242"/>
    </location>
</feature>
<feature type="transmembrane region" description="Helical" evidence="8">
    <location>
        <begin position="256"/>
        <end position="277"/>
    </location>
</feature>
<dbReference type="InterPro" id="IPR051963">
    <property type="entry name" value="Adhesion_GPCR_A"/>
</dbReference>
<feature type="domain" description="G-protein coupled receptors family 2 profile 2" evidence="9">
    <location>
        <begin position="19"/>
        <end position="308"/>
    </location>
</feature>
<dbReference type="InterPro" id="IPR017981">
    <property type="entry name" value="GPCR_2-like_7TM"/>
</dbReference>
<protein>
    <submittedName>
        <fullName evidence="10">Adhesion G protein-coupled receptor A1</fullName>
    </submittedName>
</protein>
<dbReference type="PROSITE" id="PS00650">
    <property type="entry name" value="G_PROTEIN_RECEP_F2_2"/>
    <property type="match status" value="1"/>
</dbReference>
<evidence type="ECO:0000256" key="7">
    <source>
        <dbReference type="SAM" id="MobiDB-lite"/>
    </source>
</evidence>
<dbReference type="PROSITE" id="PS50261">
    <property type="entry name" value="G_PROTEIN_RECEP_F2_4"/>
    <property type="match status" value="1"/>
</dbReference>
<comment type="similarity">
    <text evidence="2">Belongs to the G-protein coupled receptor 2 family. Adhesion G-protein coupled receptor (ADGR) subfamily.</text>
</comment>
<evidence type="ECO:0000256" key="8">
    <source>
        <dbReference type="SAM" id="Phobius"/>
    </source>
</evidence>
<evidence type="ECO:0000256" key="3">
    <source>
        <dbReference type="ARBA" id="ARBA00022692"/>
    </source>
</evidence>
<evidence type="ECO:0000313" key="10">
    <source>
        <dbReference type="EMBL" id="KAF6107317.1"/>
    </source>
</evidence>
<keyword evidence="5 8" id="KW-0472">Membrane</keyword>
<dbReference type="GO" id="GO:0005886">
    <property type="term" value="C:plasma membrane"/>
    <property type="evidence" value="ECO:0007669"/>
    <property type="project" value="TreeGrafter"/>
</dbReference>
<keyword evidence="4 8" id="KW-1133">Transmembrane helix</keyword>
<keyword evidence="3 8" id="KW-0812">Transmembrane</keyword>
<keyword evidence="6 10" id="KW-0675">Receptor</keyword>
<dbReference type="GO" id="GO:0004930">
    <property type="term" value="F:G protein-coupled receptor activity"/>
    <property type="evidence" value="ECO:0007669"/>
    <property type="project" value="InterPro"/>
</dbReference>
<dbReference type="Pfam" id="PF00002">
    <property type="entry name" value="7tm_2"/>
    <property type="match status" value="1"/>
</dbReference>
<dbReference type="InterPro" id="IPR000832">
    <property type="entry name" value="GPCR_2_secretin-like"/>
</dbReference>
<organism evidence="10 11">
    <name type="scientific">Phyllostomus discolor</name>
    <name type="common">pale spear-nosed bat</name>
    <dbReference type="NCBI Taxonomy" id="89673"/>
    <lineage>
        <taxon>Eukaryota</taxon>
        <taxon>Metazoa</taxon>
        <taxon>Chordata</taxon>
        <taxon>Craniata</taxon>
        <taxon>Vertebrata</taxon>
        <taxon>Euteleostomi</taxon>
        <taxon>Mammalia</taxon>
        <taxon>Eutheria</taxon>
        <taxon>Laurasiatheria</taxon>
        <taxon>Chiroptera</taxon>
        <taxon>Yangochiroptera</taxon>
        <taxon>Phyllostomidae</taxon>
        <taxon>Phyllostominae</taxon>
        <taxon>Phyllostomus</taxon>
    </lineage>
</organism>
<comment type="caution">
    <text evidence="10">The sequence shown here is derived from an EMBL/GenBank/DDBJ whole genome shotgun (WGS) entry which is preliminary data.</text>
</comment>
<dbReference type="GO" id="GO:0014069">
    <property type="term" value="C:postsynaptic density"/>
    <property type="evidence" value="ECO:0007669"/>
    <property type="project" value="TreeGrafter"/>
</dbReference>
<feature type="compositionally biased region" description="Polar residues" evidence="7">
    <location>
        <begin position="459"/>
        <end position="474"/>
    </location>
</feature>
<dbReference type="Gene3D" id="1.20.1070.10">
    <property type="entry name" value="Rhodopsin 7-helix transmembrane proteins"/>
    <property type="match status" value="1"/>
</dbReference>
<proteinExistence type="inferred from homology"/>
<dbReference type="PANTHER" id="PTHR45930:SF3">
    <property type="entry name" value="ADHESION G PROTEIN-COUPLED RECEPTOR A1"/>
    <property type="match status" value="1"/>
</dbReference>